<dbReference type="Proteomes" id="UP001230496">
    <property type="component" value="Chromosome"/>
</dbReference>
<evidence type="ECO:0000313" key="1">
    <source>
        <dbReference type="EMBL" id="WKK75683.1"/>
    </source>
</evidence>
<evidence type="ECO:0000313" key="2">
    <source>
        <dbReference type="Proteomes" id="UP001230496"/>
    </source>
</evidence>
<accession>A0AA49JBH1</accession>
<name>A0AA49JBH1_9BACT</name>
<dbReference type="AlphaFoldDB" id="A0AA49JBH1"/>
<dbReference type="KEGG" id="msaa:QYS49_30150"/>
<proteinExistence type="predicted"/>
<dbReference type="EMBL" id="CP129971">
    <property type="protein sequence ID" value="WKK75683.1"/>
    <property type="molecule type" value="Genomic_DNA"/>
</dbReference>
<organism evidence="1 2">
    <name type="scientific">Marivirga salinarum</name>
    <dbReference type="NCBI Taxonomy" id="3059078"/>
    <lineage>
        <taxon>Bacteria</taxon>
        <taxon>Pseudomonadati</taxon>
        <taxon>Bacteroidota</taxon>
        <taxon>Cytophagia</taxon>
        <taxon>Cytophagales</taxon>
        <taxon>Marivirgaceae</taxon>
        <taxon>Marivirga</taxon>
    </lineage>
</organism>
<dbReference type="RefSeq" id="WP_308351107.1">
    <property type="nucleotide sequence ID" value="NZ_CP129971.1"/>
</dbReference>
<sequence length="79" mass="9192">MDIEKEELERKLKDIETIEFGDTVEDVSSSLLIVMTLFEVDDHPEVIKACKYKLFEGISLLKKFGDKEQAKEIEDKIKE</sequence>
<keyword evidence="2" id="KW-1185">Reference proteome</keyword>
<reference evidence="1 2" key="1">
    <citation type="submission" date="2023-08" db="EMBL/GenBank/DDBJ databases">
        <title>Comparative genomics and taxonomic characterization of three novel marine species of genus Marivirga.</title>
        <authorList>
            <person name="Muhammad N."/>
            <person name="Kim S.-G."/>
        </authorList>
    </citation>
    <scope>NUCLEOTIDE SEQUENCE [LARGE SCALE GENOMIC DNA]</scope>
    <source>
        <strain evidence="1 2">BDSF4-3</strain>
    </source>
</reference>
<protein>
    <submittedName>
        <fullName evidence="1">Uncharacterized protein</fullName>
    </submittedName>
</protein>
<gene>
    <name evidence="1" type="ORF">QYS49_30150</name>
</gene>